<sequence>MSTKKGISIGAAMKQRMDKEQQVPQEQELTATLRQPEVQSVSASTEASLNDPLESFNTRLPRSLQRRLKVHVALQGGKIQDVVHTALDEYLIKHGQ</sequence>
<protein>
    <submittedName>
        <fullName evidence="2">Uncharacterized protein</fullName>
    </submittedName>
</protein>
<dbReference type="EMBL" id="BNAL01000035">
    <property type="protein sequence ID" value="GHG09436.1"/>
    <property type="molecule type" value="Genomic_DNA"/>
</dbReference>
<organism evidence="2 3">
    <name type="scientific">Deinococcus piscis</name>
    <dbReference type="NCBI Taxonomy" id="394230"/>
    <lineage>
        <taxon>Bacteria</taxon>
        <taxon>Thermotogati</taxon>
        <taxon>Deinococcota</taxon>
        <taxon>Deinococci</taxon>
        <taxon>Deinococcales</taxon>
        <taxon>Deinococcaceae</taxon>
        <taxon>Deinococcus</taxon>
    </lineage>
</organism>
<evidence type="ECO:0000313" key="3">
    <source>
        <dbReference type="Proteomes" id="UP000632154"/>
    </source>
</evidence>
<proteinExistence type="predicted"/>
<gene>
    <name evidence="2" type="ORF">GCM10017783_22490</name>
</gene>
<dbReference type="Proteomes" id="UP000632154">
    <property type="component" value="Unassembled WGS sequence"/>
</dbReference>
<accession>A0ABQ3KC41</accession>
<keyword evidence="3" id="KW-1185">Reference proteome</keyword>
<dbReference type="RefSeq" id="WP_229839094.1">
    <property type="nucleotide sequence ID" value="NZ_BNAL01000035.1"/>
</dbReference>
<feature type="region of interest" description="Disordered" evidence="1">
    <location>
        <begin position="1"/>
        <end position="54"/>
    </location>
</feature>
<name>A0ABQ3KC41_9DEIO</name>
<dbReference type="Gene3D" id="1.10.1220.10">
    <property type="entry name" value="Met repressor-like"/>
    <property type="match status" value="1"/>
</dbReference>
<feature type="compositionally biased region" description="Polar residues" evidence="1">
    <location>
        <begin position="22"/>
        <end position="48"/>
    </location>
</feature>
<dbReference type="InterPro" id="IPR013321">
    <property type="entry name" value="Arc_rbn_hlx_hlx"/>
</dbReference>
<evidence type="ECO:0000313" key="2">
    <source>
        <dbReference type="EMBL" id="GHG09436.1"/>
    </source>
</evidence>
<evidence type="ECO:0000256" key="1">
    <source>
        <dbReference type="SAM" id="MobiDB-lite"/>
    </source>
</evidence>
<dbReference type="InterPro" id="IPR010985">
    <property type="entry name" value="Ribbon_hlx_hlx"/>
</dbReference>
<comment type="caution">
    <text evidence="2">The sequence shown here is derived from an EMBL/GenBank/DDBJ whole genome shotgun (WGS) entry which is preliminary data.</text>
</comment>
<dbReference type="SUPFAM" id="SSF47598">
    <property type="entry name" value="Ribbon-helix-helix"/>
    <property type="match status" value="1"/>
</dbReference>
<reference evidence="3" key="1">
    <citation type="journal article" date="2019" name="Int. J. Syst. Evol. Microbiol.">
        <title>The Global Catalogue of Microorganisms (GCM) 10K type strain sequencing project: providing services to taxonomists for standard genome sequencing and annotation.</title>
        <authorList>
            <consortium name="The Broad Institute Genomics Platform"/>
            <consortium name="The Broad Institute Genome Sequencing Center for Infectious Disease"/>
            <person name="Wu L."/>
            <person name="Ma J."/>
        </authorList>
    </citation>
    <scope>NUCLEOTIDE SEQUENCE [LARGE SCALE GENOMIC DNA]</scope>
    <source>
        <strain evidence="3">CGMCC 1.18439</strain>
    </source>
</reference>